<name>N8Y072_9GAMM</name>
<evidence type="ECO:0000313" key="1">
    <source>
        <dbReference type="EMBL" id="ENV14724.1"/>
    </source>
</evidence>
<accession>N8Y072</accession>
<protein>
    <submittedName>
        <fullName evidence="1">Uncharacterized protein</fullName>
    </submittedName>
</protein>
<sequence length="151" mass="17875">MNRDAQIAQALASTPHYFMLCFMTTYADQISDDSNYWNFLGTAWKAGGTFEQQAEWIALFQSKRRNRQKIMKTGERREFSRLPKVVTAYRAYADESELQHSICWSLDPKFVQQYADKNGRQVATMQFNKADIFAYFNRRRESEILVWRKTT</sequence>
<dbReference type="EMBL" id="APPI01000003">
    <property type="protein sequence ID" value="ENV14724.1"/>
    <property type="molecule type" value="Genomic_DNA"/>
</dbReference>
<reference evidence="1 2" key="1">
    <citation type="submission" date="2013-02" db="EMBL/GenBank/DDBJ databases">
        <title>The Genome Sequence of Acinetobacter schindleri NIPH 900.</title>
        <authorList>
            <consortium name="The Broad Institute Genome Sequencing Platform"/>
            <consortium name="The Broad Institute Genome Sequencing Center for Infectious Disease"/>
            <person name="Cerqueira G."/>
            <person name="Feldgarden M."/>
            <person name="Courvalin P."/>
            <person name="Perichon B."/>
            <person name="Grillot-Courvalin C."/>
            <person name="Clermont D."/>
            <person name="Rocha E."/>
            <person name="Yoon E.-J."/>
            <person name="Nemec A."/>
            <person name="Walker B."/>
            <person name="Young S.K."/>
            <person name="Zeng Q."/>
            <person name="Gargeya S."/>
            <person name="Fitzgerald M."/>
            <person name="Haas B."/>
            <person name="Abouelleil A."/>
            <person name="Alvarado L."/>
            <person name="Arachchi H.M."/>
            <person name="Berlin A.M."/>
            <person name="Chapman S.B."/>
            <person name="Dewar J."/>
            <person name="Goldberg J."/>
            <person name="Griggs A."/>
            <person name="Gujja S."/>
            <person name="Hansen M."/>
            <person name="Howarth C."/>
            <person name="Imamovic A."/>
            <person name="Larimer J."/>
            <person name="McCowan C."/>
            <person name="Murphy C."/>
            <person name="Neiman D."/>
            <person name="Pearson M."/>
            <person name="Priest M."/>
            <person name="Roberts A."/>
            <person name="Saif S."/>
            <person name="Shea T."/>
            <person name="Sisk P."/>
            <person name="Sykes S."/>
            <person name="Wortman J."/>
            <person name="Nusbaum C."/>
            <person name="Birren B."/>
        </authorList>
    </citation>
    <scope>NUCLEOTIDE SEQUENCE [LARGE SCALE GENOMIC DNA]</scope>
    <source>
        <strain evidence="1 2">NIPH 900</strain>
    </source>
</reference>
<dbReference type="HOGENOM" id="CLU_1727401_0_0_6"/>
<comment type="caution">
    <text evidence="1">The sequence shown here is derived from an EMBL/GenBank/DDBJ whole genome shotgun (WGS) entry which is preliminary data.</text>
</comment>
<dbReference type="PATRIC" id="fig|1217675.3.peg.66"/>
<organism evidence="1 2">
    <name type="scientific">Acinetobacter schindleri NIPH 900</name>
    <dbReference type="NCBI Taxonomy" id="1217675"/>
    <lineage>
        <taxon>Bacteria</taxon>
        <taxon>Pseudomonadati</taxon>
        <taxon>Pseudomonadota</taxon>
        <taxon>Gammaproteobacteria</taxon>
        <taxon>Moraxellales</taxon>
        <taxon>Moraxellaceae</taxon>
        <taxon>Acinetobacter</taxon>
    </lineage>
</organism>
<gene>
    <name evidence="1" type="ORF">F965_00070</name>
</gene>
<dbReference type="AlphaFoldDB" id="N8Y072"/>
<proteinExistence type="predicted"/>
<dbReference type="RefSeq" id="WP_004811476.1">
    <property type="nucleotide sequence ID" value="NZ_KB849446.1"/>
</dbReference>
<dbReference type="Proteomes" id="UP000018438">
    <property type="component" value="Unassembled WGS sequence"/>
</dbReference>
<evidence type="ECO:0000313" key="2">
    <source>
        <dbReference type="Proteomes" id="UP000018438"/>
    </source>
</evidence>
<keyword evidence="2" id="KW-1185">Reference proteome</keyword>